<dbReference type="GeneID" id="9594336"/>
<sequence>MAIHRALKKAPSPRASPAKRTKRAAAAVQSAKRTTRSPSSRKSTSPPSSSPSPSPSPSPKRRRSTGSSSSERGTRKTNRDQRNVIVVCSPAIASYTDAGVRCSYCRVAFRTDNRNGGLGLSNFRRHLVDQHPKGTFVEGPMGELEVLGLRHAHPFAGETSCKLANADDYEREGLGTAALAAQDEADKKDAAETLIAFSEKLVLFSGSEIPPRFRVASHEQL</sequence>
<dbReference type="EMBL" id="GL377309">
    <property type="protein sequence ID" value="EFI94684.1"/>
    <property type="molecule type" value="Genomic_DNA"/>
</dbReference>
<dbReference type="InParanoid" id="D8QB29"/>
<reference evidence="2 3" key="1">
    <citation type="journal article" date="2010" name="Nat. Biotechnol.">
        <title>Genome sequence of the model mushroom Schizophyllum commune.</title>
        <authorList>
            <person name="Ohm R.A."/>
            <person name="de Jong J.F."/>
            <person name="Lugones L.G."/>
            <person name="Aerts A."/>
            <person name="Kothe E."/>
            <person name="Stajich J.E."/>
            <person name="de Vries R.P."/>
            <person name="Record E."/>
            <person name="Levasseur A."/>
            <person name="Baker S.E."/>
            <person name="Bartholomew K.A."/>
            <person name="Coutinho P.M."/>
            <person name="Erdmann S."/>
            <person name="Fowler T.J."/>
            <person name="Gathman A.C."/>
            <person name="Lombard V."/>
            <person name="Henrissat B."/>
            <person name="Knabe N."/>
            <person name="Kuees U."/>
            <person name="Lilly W.W."/>
            <person name="Lindquist E."/>
            <person name="Lucas S."/>
            <person name="Magnuson J.K."/>
            <person name="Piumi F."/>
            <person name="Raudaskoski M."/>
            <person name="Salamov A."/>
            <person name="Schmutz J."/>
            <person name="Schwarze F.W.M.R."/>
            <person name="vanKuyk P.A."/>
            <person name="Horton J.S."/>
            <person name="Grigoriev I.V."/>
            <person name="Woesten H.A.B."/>
        </authorList>
    </citation>
    <scope>NUCLEOTIDE SEQUENCE [LARGE SCALE GENOMIC DNA]</scope>
    <source>
        <strain evidence="3">H4-8 / FGSC 9210</strain>
    </source>
</reference>
<feature type="compositionally biased region" description="Low complexity" evidence="1">
    <location>
        <begin position="36"/>
        <end position="47"/>
    </location>
</feature>
<evidence type="ECO:0000256" key="1">
    <source>
        <dbReference type="SAM" id="MobiDB-lite"/>
    </source>
</evidence>
<dbReference type="VEuPathDB" id="FungiDB:SCHCODRAFT_02703470"/>
<proteinExistence type="predicted"/>
<dbReference type="AlphaFoldDB" id="D8QB29"/>
<accession>D8QB29</accession>
<feature type="compositionally biased region" description="Pro residues" evidence="1">
    <location>
        <begin position="48"/>
        <end position="58"/>
    </location>
</feature>
<organism evidence="3">
    <name type="scientific">Schizophyllum commune (strain H4-8 / FGSC 9210)</name>
    <name type="common">Split gill fungus</name>
    <dbReference type="NCBI Taxonomy" id="578458"/>
    <lineage>
        <taxon>Eukaryota</taxon>
        <taxon>Fungi</taxon>
        <taxon>Dikarya</taxon>
        <taxon>Basidiomycota</taxon>
        <taxon>Agaricomycotina</taxon>
        <taxon>Agaricomycetes</taxon>
        <taxon>Agaricomycetidae</taxon>
        <taxon>Agaricales</taxon>
        <taxon>Schizophyllaceae</taxon>
        <taxon>Schizophyllum</taxon>
    </lineage>
</organism>
<evidence type="ECO:0000313" key="2">
    <source>
        <dbReference type="EMBL" id="EFI94684.1"/>
    </source>
</evidence>
<dbReference type="KEGG" id="scm:SCHCO_02703470"/>
<feature type="region of interest" description="Disordered" evidence="1">
    <location>
        <begin position="1"/>
        <end position="78"/>
    </location>
</feature>
<dbReference type="RefSeq" id="XP_003029587.1">
    <property type="nucleotide sequence ID" value="XM_003029541.1"/>
</dbReference>
<protein>
    <submittedName>
        <fullName evidence="2">Uncharacterized protein</fullName>
    </submittedName>
</protein>
<name>D8QB29_SCHCM</name>
<dbReference type="HOGENOM" id="CLU_1262182_0_0_1"/>
<gene>
    <name evidence="2" type="ORF">SCHCODRAFT_236368</name>
</gene>
<dbReference type="Proteomes" id="UP000007431">
    <property type="component" value="Unassembled WGS sequence"/>
</dbReference>
<keyword evidence="3" id="KW-1185">Reference proteome</keyword>
<dbReference type="OrthoDB" id="10388594at2759"/>
<evidence type="ECO:0000313" key="3">
    <source>
        <dbReference type="Proteomes" id="UP000007431"/>
    </source>
</evidence>